<keyword evidence="3" id="KW-1185">Reference proteome</keyword>
<name>A0A0C3IR54_PISTI</name>
<evidence type="ECO:0000313" key="3">
    <source>
        <dbReference type="Proteomes" id="UP000054217"/>
    </source>
</evidence>
<dbReference type="Proteomes" id="UP000054217">
    <property type="component" value="Unassembled WGS sequence"/>
</dbReference>
<sequence>MSTTPLACDTGLRSSGKCQWPRDGKDAKASLKAEGKVDKGKKQKVDDEDVKARPSKQKWAKISARLIKVLDLDEPKASGSRSWETIAECYLGLEEKLECLIDVAGLIANNLASLFELHETVVENPGQIANTLKLLLNESYGYRMAVSPSDLGSSELNSNELHEEAKWLKAHGKDKEEETEGEDEAMAKAE</sequence>
<protein>
    <submittedName>
        <fullName evidence="2">Uncharacterized protein</fullName>
    </submittedName>
</protein>
<dbReference type="STRING" id="870435.A0A0C3IR54"/>
<organism evidence="2 3">
    <name type="scientific">Pisolithus tinctorius Marx 270</name>
    <dbReference type="NCBI Taxonomy" id="870435"/>
    <lineage>
        <taxon>Eukaryota</taxon>
        <taxon>Fungi</taxon>
        <taxon>Dikarya</taxon>
        <taxon>Basidiomycota</taxon>
        <taxon>Agaricomycotina</taxon>
        <taxon>Agaricomycetes</taxon>
        <taxon>Agaricomycetidae</taxon>
        <taxon>Boletales</taxon>
        <taxon>Sclerodermatineae</taxon>
        <taxon>Pisolithaceae</taxon>
        <taxon>Pisolithus</taxon>
    </lineage>
</organism>
<feature type="compositionally biased region" description="Basic and acidic residues" evidence="1">
    <location>
        <begin position="20"/>
        <end position="45"/>
    </location>
</feature>
<proteinExistence type="predicted"/>
<reference evidence="2 3" key="1">
    <citation type="submission" date="2014-04" db="EMBL/GenBank/DDBJ databases">
        <authorList>
            <consortium name="DOE Joint Genome Institute"/>
            <person name="Kuo A."/>
            <person name="Kohler A."/>
            <person name="Costa M.D."/>
            <person name="Nagy L.G."/>
            <person name="Floudas D."/>
            <person name="Copeland A."/>
            <person name="Barry K.W."/>
            <person name="Cichocki N."/>
            <person name="Veneault-Fourrey C."/>
            <person name="LaButti K."/>
            <person name="Lindquist E.A."/>
            <person name="Lipzen A."/>
            <person name="Lundell T."/>
            <person name="Morin E."/>
            <person name="Murat C."/>
            <person name="Sun H."/>
            <person name="Tunlid A."/>
            <person name="Henrissat B."/>
            <person name="Grigoriev I.V."/>
            <person name="Hibbett D.S."/>
            <person name="Martin F."/>
            <person name="Nordberg H.P."/>
            <person name="Cantor M.N."/>
            <person name="Hua S.X."/>
        </authorList>
    </citation>
    <scope>NUCLEOTIDE SEQUENCE [LARGE SCALE GENOMIC DNA]</scope>
    <source>
        <strain evidence="2 3">Marx 270</strain>
    </source>
</reference>
<dbReference type="InParanoid" id="A0A0C3IR54"/>
<accession>A0A0C3IR54</accession>
<dbReference type="HOGENOM" id="CLU_048923_2_0_1"/>
<reference evidence="3" key="2">
    <citation type="submission" date="2015-01" db="EMBL/GenBank/DDBJ databases">
        <title>Evolutionary Origins and Diversification of the Mycorrhizal Mutualists.</title>
        <authorList>
            <consortium name="DOE Joint Genome Institute"/>
            <consortium name="Mycorrhizal Genomics Consortium"/>
            <person name="Kohler A."/>
            <person name="Kuo A."/>
            <person name="Nagy L.G."/>
            <person name="Floudas D."/>
            <person name="Copeland A."/>
            <person name="Barry K.W."/>
            <person name="Cichocki N."/>
            <person name="Veneault-Fourrey C."/>
            <person name="LaButti K."/>
            <person name="Lindquist E.A."/>
            <person name="Lipzen A."/>
            <person name="Lundell T."/>
            <person name="Morin E."/>
            <person name="Murat C."/>
            <person name="Riley R."/>
            <person name="Ohm R."/>
            <person name="Sun H."/>
            <person name="Tunlid A."/>
            <person name="Henrissat B."/>
            <person name="Grigoriev I.V."/>
            <person name="Hibbett D.S."/>
            <person name="Martin F."/>
        </authorList>
    </citation>
    <scope>NUCLEOTIDE SEQUENCE [LARGE SCALE GENOMIC DNA]</scope>
    <source>
        <strain evidence="3">Marx 270</strain>
    </source>
</reference>
<gene>
    <name evidence="2" type="ORF">M404DRAFT_30449</name>
</gene>
<dbReference type="AlphaFoldDB" id="A0A0C3IR54"/>
<evidence type="ECO:0000313" key="2">
    <source>
        <dbReference type="EMBL" id="KIN99392.1"/>
    </source>
</evidence>
<evidence type="ECO:0000256" key="1">
    <source>
        <dbReference type="SAM" id="MobiDB-lite"/>
    </source>
</evidence>
<feature type="region of interest" description="Disordered" evidence="1">
    <location>
        <begin position="163"/>
        <end position="190"/>
    </location>
</feature>
<feature type="compositionally biased region" description="Basic and acidic residues" evidence="1">
    <location>
        <begin position="163"/>
        <end position="176"/>
    </location>
</feature>
<feature type="region of interest" description="Disordered" evidence="1">
    <location>
        <begin position="1"/>
        <end position="52"/>
    </location>
</feature>
<dbReference type="EMBL" id="KN832005">
    <property type="protein sequence ID" value="KIN99392.1"/>
    <property type="molecule type" value="Genomic_DNA"/>
</dbReference>